<dbReference type="Pfam" id="PF01313">
    <property type="entry name" value="Bac_export_3"/>
    <property type="match status" value="1"/>
</dbReference>
<dbReference type="Proteomes" id="UP000541185">
    <property type="component" value="Unassembled WGS sequence"/>
</dbReference>
<dbReference type="EMBL" id="JABBFX010000001">
    <property type="protein sequence ID" value="NML43400.1"/>
    <property type="molecule type" value="Genomic_DNA"/>
</dbReference>
<evidence type="ECO:0000256" key="6">
    <source>
        <dbReference type="ARBA" id="ARBA00022989"/>
    </source>
</evidence>
<evidence type="ECO:0000313" key="10">
    <source>
        <dbReference type="EMBL" id="NML43400.1"/>
    </source>
</evidence>
<comment type="caution">
    <text evidence="10">The sequence shown here is derived from an EMBL/GenBank/DDBJ whole genome shotgun (WGS) entry which is preliminary data.</text>
</comment>
<dbReference type="PANTHER" id="PTHR34040">
    <property type="entry name" value="FLAGELLAR BIOSYNTHETIC PROTEIN FLIQ"/>
    <property type="match status" value="1"/>
</dbReference>
<keyword evidence="6 9" id="KW-1133">Transmembrane helix</keyword>
<proteinExistence type="inferred from homology"/>
<evidence type="ECO:0000256" key="8">
    <source>
        <dbReference type="ARBA" id="ARBA00023143"/>
    </source>
</evidence>
<evidence type="ECO:0000313" key="11">
    <source>
        <dbReference type="Proteomes" id="UP000541185"/>
    </source>
</evidence>
<reference evidence="10 11" key="1">
    <citation type="submission" date="2020-04" db="EMBL/GenBank/DDBJ databases">
        <title>Ramlibacter sp. G-1-2-2 isolated from soil.</title>
        <authorList>
            <person name="Dahal R.H."/>
        </authorList>
    </citation>
    <scope>NUCLEOTIDE SEQUENCE [LARGE SCALE GENOMIC DNA]</scope>
    <source>
        <strain evidence="10 11">G-1-2-2</strain>
    </source>
</reference>
<organism evidence="10 11">
    <name type="scientific">Ramlibacter agri</name>
    <dbReference type="NCBI Taxonomy" id="2728837"/>
    <lineage>
        <taxon>Bacteria</taxon>
        <taxon>Pseudomonadati</taxon>
        <taxon>Pseudomonadota</taxon>
        <taxon>Betaproteobacteria</taxon>
        <taxon>Burkholderiales</taxon>
        <taxon>Comamonadaceae</taxon>
        <taxon>Ramlibacter</taxon>
    </lineage>
</organism>
<evidence type="ECO:0000256" key="5">
    <source>
        <dbReference type="ARBA" id="ARBA00022692"/>
    </source>
</evidence>
<dbReference type="PIRSF" id="PIRSF004669">
    <property type="entry name" value="FliQ"/>
    <property type="match status" value="1"/>
</dbReference>
<evidence type="ECO:0000256" key="1">
    <source>
        <dbReference type="ARBA" id="ARBA00004651"/>
    </source>
</evidence>
<dbReference type="InterPro" id="IPR002191">
    <property type="entry name" value="Bac_export_3"/>
</dbReference>
<comment type="function">
    <text evidence="9">Role in flagellar biosynthesis.</text>
</comment>
<name>A0A848H2M9_9BURK</name>
<dbReference type="GO" id="GO:0009425">
    <property type="term" value="C:bacterial-type flagellum basal body"/>
    <property type="evidence" value="ECO:0007669"/>
    <property type="project" value="UniProtKB-SubCell"/>
</dbReference>
<comment type="subcellular location">
    <subcellularLocation>
        <location evidence="1 9">Cell membrane</location>
        <topology evidence="1">Multi-pass membrane protein</topology>
    </subcellularLocation>
    <subcellularLocation>
        <location evidence="9">Bacterial flagellum basal body</location>
    </subcellularLocation>
</comment>
<dbReference type="PRINTS" id="PR00952">
    <property type="entry name" value="TYPE3IMQPROT"/>
</dbReference>
<keyword evidence="11" id="KW-1185">Reference proteome</keyword>
<accession>A0A848H2M9</accession>
<keyword evidence="7 9" id="KW-0472">Membrane</keyword>
<evidence type="ECO:0000256" key="4">
    <source>
        <dbReference type="ARBA" id="ARBA00022475"/>
    </source>
</evidence>
<keyword evidence="8 9" id="KW-0975">Bacterial flagellum</keyword>
<keyword evidence="10" id="KW-0282">Flagellum</keyword>
<sequence length="89" mass="9468">MTPESVLAYGRNAMEMLVTLCAPVLLVALVVGLAVSLFQAVTQINESTLSFLPKLLAVLATLAIAGPWMLTMLVDWIRQVITSIPSAIG</sequence>
<dbReference type="RefSeq" id="WP_169417608.1">
    <property type="nucleotide sequence ID" value="NZ_JABBFX010000001.1"/>
</dbReference>
<dbReference type="GO" id="GO:0005886">
    <property type="term" value="C:plasma membrane"/>
    <property type="evidence" value="ECO:0007669"/>
    <property type="project" value="UniProtKB-SubCell"/>
</dbReference>
<dbReference type="GO" id="GO:0009306">
    <property type="term" value="P:protein secretion"/>
    <property type="evidence" value="ECO:0007669"/>
    <property type="project" value="InterPro"/>
</dbReference>
<evidence type="ECO:0000256" key="2">
    <source>
        <dbReference type="ARBA" id="ARBA00006156"/>
    </source>
</evidence>
<keyword evidence="4 9" id="KW-1003">Cell membrane</keyword>
<keyword evidence="5 9" id="KW-0812">Transmembrane</keyword>
<evidence type="ECO:0000256" key="7">
    <source>
        <dbReference type="ARBA" id="ARBA00023136"/>
    </source>
</evidence>
<comment type="similarity">
    <text evidence="2 9">Belongs to the FliQ/MopD/SpaQ family.</text>
</comment>
<dbReference type="GO" id="GO:0044780">
    <property type="term" value="P:bacterial-type flagellum assembly"/>
    <property type="evidence" value="ECO:0007669"/>
    <property type="project" value="InterPro"/>
</dbReference>
<evidence type="ECO:0000256" key="9">
    <source>
        <dbReference type="RuleBase" id="RU364090"/>
    </source>
</evidence>
<dbReference type="NCBIfam" id="TIGR01402">
    <property type="entry name" value="fliQ"/>
    <property type="match status" value="1"/>
</dbReference>
<keyword evidence="10" id="KW-0966">Cell projection</keyword>
<dbReference type="PANTHER" id="PTHR34040:SF2">
    <property type="entry name" value="FLAGELLAR BIOSYNTHETIC PROTEIN FLIQ"/>
    <property type="match status" value="1"/>
</dbReference>
<keyword evidence="10" id="KW-0969">Cilium</keyword>
<dbReference type="AlphaFoldDB" id="A0A848H2M9"/>
<protein>
    <recommendedName>
        <fullName evidence="3 9">Flagellar biosynthetic protein FliQ</fullName>
    </recommendedName>
</protein>
<dbReference type="InterPro" id="IPR006305">
    <property type="entry name" value="FliQ"/>
</dbReference>
<evidence type="ECO:0000256" key="3">
    <source>
        <dbReference type="ARBA" id="ARBA00021718"/>
    </source>
</evidence>
<gene>
    <name evidence="9 10" type="primary">fliQ</name>
    <name evidence="10" type="ORF">HHL11_06525</name>
</gene>
<feature type="transmembrane region" description="Helical" evidence="9">
    <location>
        <begin position="56"/>
        <end position="77"/>
    </location>
</feature>